<dbReference type="InterPro" id="IPR004089">
    <property type="entry name" value="MCPsignal_dom"/>
</dbReference>
<protein>
    <submittedName>
        <fullName evidence="6">Methyl-accepting chemotaxis protein</fullName>
    </submittedName>
</protein>
<dbReference type="InterPro" id="IPR004090">
    <property type="entry name" value="Chemotax_Me-accpt_rcpt"/>
</dbReference>
<dbReference type="InterPro" id="IPR038158">
    <property type="entry name" value="H-NOX_domain_sf"/>
</dbReference>
<dbReference type="GO" id="GO:0016020">
    <property type="term" value="C:membrane"/>
    <property type="evidence" value="ECO:0007669"/>
    <property type="project" value="InterPro"/>
</dbReference>
<dbReference type="GO" id="GO:0020037">
    <property type="term" value="F:heme binding"/>
    <property type="evidence" value="ECO:0007669"/>
    <property type="project" value="InterPro"/>
</dbReference>
<dbReference type="PROSITE" id="PS50111">
    <property type="entry name" value="CHEMOTAXIS_TRANSDUC_2"/>
    <property type="match status" value="1"/>
</dbReference>
<sequence>MKGTVVSSWVQSCRKLFGDKVVDDALHKYELSKDHIFTPLQDVEDRVATGIVDSVGDAVGKNHKEIWLMMGEENIKTFSKNYPGFFRNESAYQFLKSMNDVHAIVMKRFKGATPPVLDVEPISSHECTFTYRSKRGMGDYLAGMINGVAHYFNEEIKVEEIKKDSSEIQLRLTFEKEIQLVKRFRINQIFSFGVLRNVSIKTAIANTILMALVSFITTGDGVDTLLLSGATFIVSLLSTVLFHRPRKLVEKELQKLSERNFVETLELHSNDEYEELMNSINQVKKRIQKDFIGFNSMVDEMYTFNNAVSEITATMRDASNDITEVLEQVANAAITQAEDTEGAIRVLDGSITSLSQISDSGQENKEHIENTMVQIEHSFRNVQKTASEINQVLNKFDGIRKNSNELKDNADNITKIVSIVAAIANQINLLALNASIEAARAGEMGKGFAVVADEIKNLSNDTNKAVKQINGSLTEFVLSIGEVVEDIDEQYKVLEKENTNLKEAVDSSENSNNQLRIVSDMMIQTSQNLKIEADHIAELFDGISNLSVIAEENSASTQEASSNVTIYVEQINELKDQIGVFEAMIKNFREDLSKFKI</sequence>
<dbReference type="PANTHER" id="PTHR32089">
    <property type="entry name" value="METHYL-ACCEPTING CHEMOTAXIS PROTEIN MCPB"/>
    <property type="match status" value="1"/>
</dbReference>
<keyword evidence="4" id="KW-0175">Coiled coil</keyword>
<evidence type="ECO:0000259" key="5">
    <source>
        <dbReference type="PROSITE" id="PS50111"/>
    </source>
</evidence>
<dbReference type="EMBL" id="AP024169">
    <property type="protein sequence ID" value="BCN31952.1"/>
    <property type="molecule type" value="Genomic_DNA"/>
</dbReference>
<dbReference type="InterPro" id="IPR011644">
    <property type="entry name" value="Heme_NO-bd"/>
</dbReference>
<evidence type="ECO:0000313" key="6">
    <source>
        <dbReference type="EMBL" id="BCN31952.1"/>
    </source>
</evidence>
<dbReference type="SUPFAM" id="SSF111126">
    <property type="entry name" value="Ligand-binding domain in the NO signalling and Golgi transport"/>
    <property type="match status" value="1"/>
</dbReference>
<dbReference type="InterPro" id="IPR024096">
    <property type="entry name" value="NO_sig/Golgi_transp_ligand-bd"/>
</dbReference>
<dbReference type="GO" id="GO:0006935">
    <property type="term" value="P:chemotaxis"/>
    <property type="evidence" value="ECO:0007669"/>
    <property type="project" value="InterPro"/>
</dbReference>
<dbReference type="RefSeq" id="WP_271713039.1">
    <property type="nucleotide sequence ID" value="NZ_AP024169.1"/>
</dbReference>
<comment type="similarity">
    <text evidence="2">Belongs to the methyl-accepting chemotaxis (MCP) protein family.</text>
</comment>
<keyword evidence="1 3" id="KW-0807">Transducer</keyword>
<dbReference type="AlphaFoldDB" id="A0A7R7ENX4"/>
<gene>
    <name evidence="6" type="ORF">bsdtb5_32470</name>
</gene>
<organism evidence="6 7">
    <name type="scientific">Anaeromicropila herbilytica</name>
    <dbReference type="NCBI Taxonomy" id="2785025"/>
    <lineage>
        <taxon>Bacteria</taxon>
        <taxon>Bacillati</taxon>
        <taxon>Bacillota</taxon>
        <taxon>Clostridia</taxon>
        <taxon>Lachnospirales</taxon>
        <taxon>Lachnospiraceae</taxon>
        <taxon>Anaeromicropila</taxon>
    </lineage>
</organism>
<proteinExistence type="inferred from homology"/>
<dbReference type="SMART" id="SM00283">
    <property type="entry name" value="MA"/>
    <property type="match status" value="1"/>
</dbReference>
<dbReference type="Gene3D" id="1.10.287.950">
    <property type="entry name" value="Methyl-accepting chemotaxis protein"/>
    <property type="match status" value="1"/>
</dbReference>
<dbReference type="GO" id="GO:0007165">
    <property type="term" value="P:signal transduction"/>
    <property type="evidence" value="ECO:0007669"/>
    <property type="project" value="UniProtKB-KW"/>
</dbReference>
<dbReference type="SUPFAM" id="SSF58104">
    <property type="entry name" value="Methyl-accepting chemotaxis protein (MCP) signaling domain"/>
    <property type="match status" value="1"/>
</dbReference>
<dbReference type="Proteomes" id="UP000595897">
    <property type="component" value="Chromosome"/>
</dbReference>
<evidence type="ECO:0000313" key="7">
    <source>
        <dbReference type="Proteomes" id="UP000595897"/>
    </source>
</evidence>
<evidence type="ECO:0000256" key="3">
    <source>
        <dbReference type="PROSITE-ProRule" id="PRU00284"/>
    </source>
</evidence>
<dbReference type="Gene3D" id="3.90.1520.10">
    <property type="entry name" value="H-NOX domain"/>
    <property type="match status" value="1"/>
</dbReference>
<dbReference type="GO" id="GO:0004888">
    <property type="term" value="F:transmembrane signaling receptor activity"/>
    <property type="evidence" value="ECO:0007669"/>
    <property type="project" value="InterPro"/>
</dbReference>
<feature type="coiled-coil region" evidence="4">
    <location>
        <begin position="484"/>
        <end position="514"/>
    </location>
</feature>
<name>A0A7R7ENX4_9FIRM</name>
<keyword evidence="7" id="KW-1185">Reference proteome</keyword>
<dbReference type="Pfam" id="PF00015">
    <property type="entry name" value="MCPsignal"/>
    <property type="match status" value="1"/>
</dbReference>
<evidence type="ECO:0000256" key="1">
    <source>
        <dbReference type="ARBA" id="ARBA00023224"/>
    </source>
</evidence>
<dbReference type="Pfam" id="PF07700">
    <property type="entry name" value="HNOB"/>
    <property type="match status" value="1"/>
</dbReference>
<accession>A0A7R7ENX4</accession>
<evidence type="ECO:0000256" key="4">
    <source>
        <dbReference type="SAM" id="Coils"/>
    </source>
</evidence>
<reference evidence="6 7" key="1">
    <citation type="submission" date="2020-11" db="EMBL/GenBank/DDBJ databases">
        <title>Draft genome sequencing of a Lachnospiraceae strain isolated from anoxic soil subjected to BSD treatment.</title>
        <authorList>
            <person name="Uek A."/>
            <person name="Tonouchi A."/>
        </authorList>
    </citation>
    <scope>NUCLEOTIDE SEQUENCE [LARGE SCALE GENOMIC DNA]</scope>
    <source>
        <strain evidence="6 7">TB5</strain>
    </source>
</reference>
<dbReference type="KEGG" id="ahb:bsdtb5_32470"/>
<dbReference type="PANTHER" id="PTHR32089:SF112">
    <property type="entry name" value="LYSOZYME-LIKE PROTEIN-RELATED"/>
    <property type="match status" value="1"/>
</dbReference>
<feature type="domain" description="Methyl-accepting transducer" evidence="5">
    <location>
        <begin position="311"/>
        <end position="568"/>
    </location>
</feature>
<evidence type="ECO:0000256" key="2">
    <source>
        <dbReference type="ARBA" id="ARBA00029447"/>
    </source>
</evidence>
<dbReference type="PRINTS" id="PR00260">
    <property type="entry name" value="CHEMTRNSDUCR"/>
</dbReference>